<comment type="similarity">
    <text evidence="13">Belongs to the NiCoT transporter (TC 2.A.52) family.</text>
</comment>
<keyword evidence="12" id="KW-0170">Cobalt</keyword>
<evidence type="ECO:0000256" key="10">
    <source>
        <dbReference type="ARBA" id="ARBA00023112"/>
    </source>
</evidence>
<dbReference type="OrthoDB" id="9812956at2"/>
<dbReference type="GO" id="GO:0046583">
    <property type="term" value="F:monoatomic cation efflux transmembrane transporter activity"/>
    <property type="evidence" value="ECO:0007669"/>
    <property type="project" value="TreeGrafter"/>
</dbReference>
<feature type="transmembrane region" description="Helical" evidence="13">
    <location>
        <begin position="322"/>
        <end position="343"/>
    </location>
</feature>
<evidence type="ECO:0000256" key="5">
    <source>
        <dbReference type="ARBA" id="ARBA00022475"/>
    </source>
</evidence>
<gene>
    <name evidence="15" type="ORF">PSM7751_00331</name>
</gene>
<dbReference type="Pfam" id="PF03824">
    <property type="entry name" value="NicO"/>
    <property type="match status" value="1"/>
</dbReference>
<feature type="transmembrane region" description="Helical" evidence="13">
    <location>
        <begin position="272"/>
        <end position="301"/>
    </location>
</feature>
<evidence type="ECO:0000256" key="13">
    <source>
        <dbReference type="RuleBase" id="RU362101"/>
    </source>
</evidence>
<keyword evidence="4 13" id="KW-0813">Transport</keyword>
<dbReference type="GO" id="GO:0032025">
    <property type="term" value="P:response to cobalt ion"/>
    <property type="evidence" value="ECO:0007669"/>
    <property type="project" value="TreeGrafter"/>
</dbReference>
<dbReference type="RefSeq" id="WP_085886249.1">
    <property type="nucleotide sequence ID" value="NZ_FWFN01000001.1"/>
</dbReference>
<dbReference type="PANTHER" id="PTHR40659">
    <property type="entry name" value="NICKEL/COBALT EFFLUX SYSTEM RCNA"/>
    <property type="match status" value="1"/>
</dbReference>
<evidence type="ECO:0000313" key="15">
    <source>
        <dbReference type="EMBL" id="SLN14060.1"/>
    </source>
</evidence>
<dbReference type="PANTHER" id="PTHR40659:SF1">
    <property type="entry name" value="NICKEL_COBALT EFFLUX SYSTEM RCNA"/>
    <property type="match status" value="1"/>
</dbReference>
<comment type="subcellular location">
    <subcellularLocation>
        <location evidence="2 13">Cell membrane</location>
        <topology evidence="2 13">Multi-pass membrane protein</topology>
    </subcellularLocation>
</comment>
<dbReference type="InterPro" id="IPR011541">
    <property type="entry name" value="Ni/Co_transpt_high_affinity"/>
</dbReference>
<keyword evidence="3" id="KW-0171">Cobalt transport</keyword>
<evidence type="ECO:0000313" key="16">
    <source>
        <dbReference type="Proteomes" id="UP000193963"/>
    </source>
</evidence>
<feature type="transmembrane region" description="Helical" evidence="13">
    <location>
        <begin position="80"/>
        <end position="98"/>
    </location>
</feature>
<dbReference type="InterPro" id="IPR051224">
    <property type="entry name" value="NiCoT_RcnA"/>
</dbReference>
<dbReference type="GO" id="GO:0015099">
    <property type="term" value="F:nickel cation transmembrane transporter activity"/>
    <property type="evidence" value="ECO:0007669"/>
    <property type="project" value="UniProtKB-UniRule"/>
</dbReference>
<accession>A0A1X6Y8S6</accession>
<sequence>MTDHTASSGLSGHRPLALRLWRLARTAVPALLLAGLIALAAYLWGWGGMRTLEGWAAEGQRDAQNAMAGTLRALRAGEPGAWLLLMGICFTYGVFHAAGPGHGKILIGGYGVSQRVTALRLSGLALASSLAQSATAVLMVGAGVLLFDWSRAHMVGMAEEWLAPLSYAAIGLVGLWLALRGLRHLWQAVRRLRQDRPTPSETAGQGQDRGHDHTHDHGAEGTCACGHRHGPTVEEAARLSSVRDALLLIGAVAIRPCTGALFLLILTWRMDIFASGVAGAFAMGLGVASVTVTVALASVFLRTGALDRSTEQDSWDKGSAPLLALVELTAGTLIASAATGLSLHVF</sequence>
<feature type="region of interest" description="Disordered" evidence="14">
    <location>
        <begin position="196"/>
        <end position="226"/>
    </location>
</feature>
<feature type="transmembrane region" description="Helical" evidence="13">
    <location>
        <begin position="119"/>
        <end position="147"/>
    </location>
</feature>
<feature type="compositionally biased region" description="Basic and acidic residues" evidence="14">
    <location>
        <begin position="208"/>
        <end position="219"/>
    </location>
</feature>
<protein>
    <recommendedName>
        <fullName evidence="13">Nickel/cobalt efflux system</fullName>
    </recommendedName>
</protein>
<evidence type="ECO:0000256" key="9">
    <source>
        <dbReference type="ARBA" id="ARBA00023065"/>
    </source>
</evidence>
<evidence type="ECO:0000256" key="14">
    <source>
        <dbReference type="SAM" id="MobiDB-lite"/>
    </source>
</evidence>
<dbReference type="EMBL" id="FWFN01000001">
    <property type="protein sequence ID" value="SLN14060.1"/>
    <property type="molecule type" value="Genomic_DNA"/>
</dbReference>
<keyword evidence="9" id="KW-0406">Ion transport</keyword>
<dbReference type="GO" id="GO:0010045">
    <property type="term" value="P:response to nickel cation"/>
    <property type="evidence" value="ECO:0007669"/>
    <property type="project" value="TreeGrafter"/>
</dbReference>
<keyword evidence="5" id="KW-1003">Cell membrane</keyword>
<keyword evidence="7 13" id="KW-0812">Transmembrane</keyword>
<comment type="function">
    <text evidence="1">Efflux system for nickel and cobalt.</text>
</comment>
<evidence type="ECO:0000256" key="6">
    <source>
        <dbReference type="ARBA" id="ARBA00022596"/>
    </source>
</evidence>
<dbReference type="AlphaFoldDB" id="A0A1X6Y8S6"/>
<evidence type="ECO:0000256" key="3">
    <source>
        <dbReference type="ARBA" id="ARBA00022426"/>
    </source>
</evidence>
<feature type="transmembrane region" description="Helical" evidence="13">
    <location>
        <begin position="23"/>
        <end position="45"/>
    </location>
</feature>
<keyword evidence="10" id="KW-0921">Nickel transport</keyword>
<dbReference type="Proteomes" id="UP000193963">
    <property type="component" value="Unassembled WGS sequence"/>
</dbReference>
<evidence type="ECO:0000256" key="7">
    <source>
        <dbReference type="ARBA" id="ARBA00022692"/>
    </source>
</evidence>
<keyword evidence="16" id="KW-1185">Reference proteome</keyword>
<evidence type="ECO:0000256" key="1">
    <source>
        <dbReference type="ARBA" id="ARBA00002510"/>
    </source>
</evidence>
<feature type="transmembrane region" description="Helical" evidence="13">
    <location>
        <begin position="167"/>
        <end position="186"/>
    </location>
</feature>
<dbReference type="GO" id="GO:0005886">
    <property type="term" value="C:plasma membrane"/>
    <property type="evidence" value="ECO:0007669"/>
    <property type="project" value="UniProtKB-SubCell"/>
</dbReference>
<evidence type="ECO:0000256" key="12">
    <source>
        <dbReference type="ARBA" id="ARBA00023285"/>
    </source>
</evidence>
<dbReference type="GO" id="GO:0006824">
    <property type="term" value="P:cobalt ion transport"/>
    <property type="evidence" value="ECO:0007669"/>
    <property type="project" value="UniProtKB-KW"/>
</dbReference>
<keyword evidence="11 13" id="KW-0472">Membrane</keyword>
<evidence type="ECO:0000256" key="8">
    <source>
        <dbReference type="ARBA" id="ARBA00022989"/>
    </source>
</evidence>
<reference evidence="15 16" key="1">
    <citation type="submission" date="2017-03" db="EMBL/GenBank/DDBJ databases">
        <authorList>
            <person name="Afonso C.L."/>
            <person name="Miller P.J."/>
            <person name="Scott M.A."/>
            <person name="Spackman E."/>
            <person name="Goraichik I."/>
            <person name="Dimitrov K.M."/>
            <person name="Suarez D.L."/>
            <person name="Swayne D.E."/>
        </authorList>
    </citation>
    <scope>NUCLEOTIDE SEQUENCE [LARGE SCALE GENOMIC DNA]</scope>
    <source>
        <strain evidence="15 16">CECT 7751</strain>
    </source>
</reference>
<keyword evidence="8 13" id="KW-1133">Transmembrane helix</keyword>
<evidence type="ECO:0000256" key="2">
    <source>
        <dbReference type="ARBA" id="ARBA00004651"/>
    </source>
</evidence>
<evidence type="ECO:0000256" key="11">
    <source>
        <dbReference type="ARBA" id="ARBA00023136"/>
    </source>
</evidence>
<organism evidence="15 16">
    <name type="scientific">Pseudooceanicola marinus</name>
    <dbReference type="NCBI Taxonomy" id="396013"/>
    <lineage>
        <taxon>Bacteria</taxon>
        <taxon>Pseudomonadati</taxon>
        <taxon>Pseudomonadota</taxon>
        <taxon>Alphaproteobacteria</taxon>
        <taxon>Rhodobacterales</taxon>
        <taxon>Paracoccaceae</taxon>
        <taxon>Pseudooceanicola</taxon>
    </lineage>
</organism>
<name>A0A1X6Y8S6_9RHOB</name>
<proteinExistence type="inferred from homology"/>
<keyword evidence="6" id="KW-0533">Nickel</keyword>
<evidence type="ECO:0000256" key="4">
    <source>
        <dbReference type="ARBA" id="ARBA00022448"/>
    </source>
</evidence>
<feature type="transmembrane region" description="Helical" evidence="13">
    <location>
        <begin position="245"/>
        <end position="266"/>
    </location>
</feature>